<comment type="subunit">
    <text evidence="16">Forms homodimers. Interacts with ubiquitin-protein ligase UBE3A/E6-AP; this interaction stimulates UBE3A ubiquitin activity. Interacts with host BAK1.</text>
</comment>
<proteinExistence type="inferred from homology"/>
<comment type="subcellular location">
    <subcellularLocation>
        <location evidence="16 17">Host cytoplasm</location>
    </subcellularLocation>
    <subcellularLocation>
        <location evidence="16 17">Host nucleus</location>
    </subcellularLocation>
</comment>
<evidence type="ECO:0000256" key="5">
    <source>
        <dbReference type="ARBA" id="ARBA00022632"/>
    </source>
</evidence>
<dbReference type="InterPro" id="IPR001334">
    <property type="entry name" value="E6"/>
</dbReference>
<evidence type="ECO:0000256" key="2">
    <source>
        <dbReference type="ARBA" id="ARBA00022518"/>
    </source>
</evidence>
<evidence type="ECO:0000256" key="15">
    <source>
        <dbReference type="ARBA" id="ARBA00023323"/>
    </source>
</evidence>
<comment type="similarity">
    <text evidence="1 16 17">Belongs to the papillomaviridae E6 protein family.</text>
</comment>
<dbReference type="GO" id="GO:0006351">
    <property type="term" value="P:DNA-templated transcription"/>
    <property type="evidence" value="ECO:0007669"/>
    <property type="project" value="UniProtKB-UniRule"/>
</dbReference>
<evidence type="ECO:0000256" key="13">
    <source>
        <dbReference type="ARBA" id="ARBA00023200"/>
    </source>
</evidence>
<keyword evidence="10 16" id="KW-0238">DNA-binding</keyword>
<dbReference type="Proteomes" id="UP000136359">
    <property type="component" value="Segment"/>
</dbReference>
<reference evidence="18 19" key="1">
    <citation type="journal article" date="2012" name="J. Virol.">
        <title>Virome analysis for identification of novel Mammalian viruses in bat species from chinese provinces.</title>
        <authorList>
            <person name="Wu Z."/>
            <person name="Ren X."/>
            <person name="Yang L."/>
            <person name="Hu Y."/>
            <person name="Yang J."/>
            <person name="He G."/>
            <person name="Zhang J."/>
            <person name="Dong J."/>
            <person name="Sun L."/>
            <person name="Du J."/>
            <person name="Liu L."/>
            <person name="Xue Y."/>
            <person name="Wang J."/>
            <person name="Yang F."/>
            <person name="Zhang S."/>
            <person name="Jin Q."/>
        </authorList>
    </citation>
    <scope>NUCLEOTIDE SEQUENCE [LARGE SCALE GENOMIC DNA]</scope>
</reference>
<keyword evidence="19" id="KW-1185">Reference proteome</keyword>
<comment type="caution">
    <text evidence="16">Lacks conserved residue(s) required for the propagation of feature annotation.</text>
</comment>
<evidence type="ECO:0000256" key="16">
    <source>
        <dbReference type="HAMAP-Rule" id="MF_04006"/>
    </source>
</evidence>
<dbReference type="GO" id="GO:0008270">
    <property type="term" value="F:zinc ion binding"/>
    <property type="evidence" value="ECO:0007669"/>
    <property type="project" value="UniProtKB-KW"/>
</dbReference>
<comment type="function">
    <text evidence="16">Plays a major role in the induction and maintenance of cellular transformation. E6 associates with host UBE3A/E6-AP ubiquitin-protein ligase and modulates its activity. Protects host keratinocytes from apoptosis by mediating the degradation of host BAK1. May also inhibit host immune response.</text>
</comment>
<dbReference type="GO" id="GO:0042025">
    <property type="term" value="C:host cell nucleus"/>
    <property type="evidence" value="ECO:0007669"/>
    <property type="project" value="UniProtKB-SubCell"/>
</dbReference>
<evidence type="ECO:0000256" key="14">
    <source>
        <dbReference type="ARBA" id="ARBA00023280"/>
    </source>
</evidence>
<evidence type="ECO:0000256" key="7">
    <source>
        <dbReference type="ARBA" id="ARBA00022771"/>
    </source>
</evidence>
<dbReference type="OrthoDB" id="27353at10239"/>
<evidence type="ECO:0000256" key="4">
    <source>
        <dbReference type="ARBA" id="ARBA00022581"/>
    </source>
</evidence>
<dbReference type="InterPro" id="IPR038575">
    <property type="entry name" value="E6_sf"/>
</dbReference>
<dbReference type="GO" id="GO:0003677">
    <property type="term" value="F:DNA binding"/>
    <property type="evidence" value="ECO:0007669"/>
    <property type="project" value="UniProtKB-UniRule"/>
</dbReference>
<keyword evidence="15 16" id="KW-1119">Modulation of host cell apoptosis by virus</keyword>
<dbReference type="HAMAP" id="MF_04006">
    <property type="entry name" value="HPV_E6"/>
    <property type="match status" value="1"/>
</dbReference>
<keyword evidence="8 16" id="KW-0862">Zinc</keyword>
<dbReference type="GO" id="GO:0006355">
    <property type="term" value="P:regulation of DNA-templated transcription"/>
    <property type="evidence" value="ECO:0007669"/>
    <property type="project" value="UniProtKB-UniRule"/>
</dbReference>
<evidence type="ECO:0000256" key="3">
    <source>
        <dbReference type="ARBA" id="ARBA00022562"/>
    </source>
</evidence>
<keyword evidence="3 16" id="KW-1048">Host nucleus</keyword>
<evidence type="ECO:0000313" key="18">
    <source>
        <dbReference type="EMBL" id="AFK84990.1"/>
    </source>
</evidence>
<dbReference type="EMBL" id="JQ814847">
    <property type="protein sequence ID" value="AFK84990.1"/>
    <property type="molecule type" value="Genomic_DNA"/>
</dbReference>
<protein>
    <recommendedName>
        <fullName evidence="16 17">Protein E6</fullName>
    </recommendedName>
</protein>
<dbReference type="Pfam" id="PF00518">
    <property type="entry name" value="E6"/>
    <property type="match status" value="1"/>
</dbReference>
<keyword evidence="2 16" id="KW-0244">Early protein</keyword>
<dbReference type="GO" id="GO:0052150">
    <property type="term" value="P:symbiont-mediated perturbation of host apoptosis"/>
    <property type="evidence" value="ECO:0007669"/>
    <property type="project" value="UniProtKB-KW"/>
</dbReference>
<evidence type="ECO:0000256" key="11">
    <source>
        <dbReference type="ARBA" id="ARBA00023159"/>
    </source>
</evidence>
<feature type="zinc finger region" evidence="16">
    <location>
        <begin position="141"/>
        <end position="177"/>
    </location>
</feature>
<keyword evidence="13 16" id="KW-1035">Host cytoplasm</keyword>
<feature type="zinc finger region" evidence="16">
    <location>
        <begin position="68"/>
        <end position="104"/>
    </location>
</feature>
<keyword evidence="14 16" id="KW-0899">Viral immunoevasion</keyword>
<keyword evidence="6 16" id="KW-0479">Metal-binding</keyword>
<evidence type="ECO:0000256" key="9">
    <source>
        <dbReference type="ARBA" id="ARBA00023015"/>
    </source>
</evidence>
<keyword evidence="12 16" id="KW-0804">Transcription</keyword>
<gene>
    <name evidence="16" type="primary">E6</name>
</gene>
<sequence length="184" mass="21268">MMIVVNYYDKKGKFRRDRSRSQYISIRPIRGASMGSVTKREDGEYRPRSLRELMVDMGLQYQTILLSCVYCSKTLEVSELVTFSVKDLQIIWRGGFPYGVCAFCLEFNLQIQYLRHHRRSASIKTVEEELQRPVGNLNLRCFVCAIKLHSTDYATMEEQGLNLKYIAGQWRGKCMICIGAVEGV</sequence>
<evidence type="ECO:0000256" key="6">
    <source>
        <dbReference type="ARBA" id="ARBA00022723"/>
    </source>
</evidence>
<dbReference type="SUPFAM" id="SSF161229">
    <property type="entry name" value="E6 C-terminal domain-like"/>
    <property type="match status" value="2"/>
</dbReference>
<evidence type="ECO:0000313" key="19">
    <source>
        <dbReference type="Proteomes" id="UP000136359"/>
    </source>
</evidence>
<accession>I3VR45</accession>
<organism evidence="18 19">
    <name type="scientific">Myotis ricketti papillomavirus 1</name>
    <dbReference type="NCBI Taxonomy" id="1195370"/>
    <lineage>
        <taxon>Viruses</taxon>
        <taxon>Monodnaviria</taxon>
        <taxon>Shotokuvirae</taxon>
        <taxon>Cossaviricota</taxon>
        <taxon>Papovaviricetes</taxon>
        <taxon>Zurhausenvirales</taxon>
        <taxon>Papillomaviridae</taxon>
        <taxon>Firstpapillomavirinae</taxon>
        <taxon>Treisiotapapillomavirus</taxon>
        <taxon>Treisiotapapillomavirus 1</taxon>
    </lineage>
</organism>
<keyword evidence="7 16" id="KW-0863">Zinc-finger</keyword>
<dbReference type="GO" id="GO:0052170">
    <property type="term" value="P:symbiont-mediated suppression of host innate immune response"/>
    <property type="evidence" value="ECO:0007669"/>
    <property type="project" value="UniProtKB-KW"/>
</dbReference>
<evidence type="ECO:0000256" key="1">
    <source>
        <dbReference type="ARBA" id="ARBA00006346"/>
    </source>
</evidence>
<evidence type="ECO:0000256" key="8">
    <source>
        <dbReference type="ARBA" id="ARBA00022833"/>
    </source>
</evidence>
<evidence type="ECO:0000256" key="10">
    <source>
        <dbReference type="ARBA" id="ARBA00023125"/>
    </source>
</evidence>
<dbReference type="GO" id="GO:0039648">
    <property type="term" value="P:symbiont-mediated perturbation of host ubiquitin-like protein modification"/>
    <property type="evidence" value="ECO:0007669"/>
    <property type="project" value="UniProtKB-UniRule"/>
</dbReference>
<keyword evidence="5 16" id="KW-1090">Inhibition of host innate immune response by virus</keyword>
<keyword evidence="9 16" id="KW-0805">Transcription regulation</keyword>
<name>I3VR45_9PAPI</name>
<dbReference type="GO" id="GO:0030430">
    <property type="term" value="C:host cell cytoplasm"/>
    <property type="evidence" value="ECO:0007669"/>
    <property type="project" value="UniProtKB-SubCell"/>
</dbReference>
<dbReference type="GO" id="GO:0039502">
    <property type="term" value="P:symbiont-mediated suppression of host type I interferon-mediated signaling pathway"/>
    <property type="evidence" value="ECO:0007669"/>
    <property type="project" value="UniProtKB-UniRule"/>
</dbReference>
<evidence type="ECO:0000256" key="12">
    <source>
        <dbReference type="ARBA" id="ARBA00023163"/>
    </source>
</evidence>
<keyword evidence="4 16" id="KW-0945">Host-virus interaction</keyword>
<dbReference type="Gene3D" id="3.30.240.40">
    <property type="entry name" value="E6 early regulatory protein"/>
    <property type="match status" value="2"/>
</dbReference>
<keyword evidence="11 16" id="KW-0010">Activator</keyword>
<evidence type="ECO:0000256" key="17">
    <source>
        <dbReference type="RuleBase" id="RU363123"/>
    </source>
</evidence>